<dbReference type="EMBL" id="BSRI01000002">
    <property type="protein sequence ID" value="GLV59101.1"/>
    <property type="molecule type" value="Genomic_DNA"/>
</dbReference>
<name>A0ABQ6FZB1_9CHLR</name>
<proteinExistence type="predicted"/>
<evidence type="ECO:0000313" key="1">
    <source>
        <dbReference type="EMBL" id="GLV59101.1"/>
    </source>
</evidence>
<sequence>MYGRKDICSEGIHAIYFTSQSIMVTFIGLTVLRDPIDGGIYAAAWCVGCADAYRRGPAPYAVEVKDASGG</sequence>
<organism evidence="1 2">
    <name type="scientific">Dictyobacter halimunensis</name>
    <dbReference type="NCBI Taxonomy" id="3026934"/>
    <lineage>
        <taxon>Bacteria</taxon>
        <taxon>Bacillati</taxon>
        <taxon>Chloroflexota</taxon>
        <taxon>Ktedonobacteria</taxon>
        <taxon>Ktedonobacterales</taxon>
        <taxon>Dictyobacteraceae</taxon>
        <taxon>Dictyobacter</taxon>
    </lineage>
</organism>
<reference evidence="1 2" key="1">
    <citation type="submission" date="2023-02" db="EMBL/GenBank/DDBJ databases">
        <title>Dictyobacter halimunensis sp. nov., a new member of the class Ktedonobacteria from forest soil in a geothermal area.</title>
        <authorList>
            <person name="Rachmania M.K."/>
            <person name="Ningsih F."/>
            <person name="Sakai Y."/>
            <person name="Yabe S."/>
            <person name="Yokota A."/>
            <person name="Sjamsuridzal W."/>
        </authorList>
    </citation>
    <scope>NUCLEOTIDE SEQUENCE [LARGE SCALE GENOMIC DNA]</scope>
    <source>
        <strain evidence="1 2">S3.2.2.5</strain>
    </source>
</reference>
<gene>
    <name evidence="1" type="ORF">KDH_59290</name>
</gene>
<accession>A0ABQ6FZB1</accession>
<protein>
    <submittedName>
        <fullName evidence="1">Uncharacterized protein</fullName>
    </submittedName>
</protein>
<evidence type="ECO:0000313" key="2">
    <source>
        <dbReference type="Proteomes" id="UP001344906"/>
    </source>
</evidence>
<dbReference type="Proteomes" id="UP001344906">
    <property type="component" value="Unassembled WGS sequence"/>
</dbReference>
<comment type="caution">
    <text evidence="1">The sequence shown here is derived from an EMBL/GenBank/DDBJ whole genome shotgun (WGS) entry which is preliminary data.</text>
</comment>
<keyword evidence="2" id="KW-1185">Reference proteome</keyword>